<dbReference type="EMBL" id="VDMD01000003">
    <property type="protein sequence ID" value="TRM66762.1"/>
    <property type="molecule type" value="Genomic_DNA"/>
</dbReference>
<gene>
    <name evidence="2" type="ORF">BD626DRAFT_483721</name>
</gene>
<dbReference type="AlphaFoldDB" id="A0A550CPM9"/>
<name>A0A550CPM9_9AGAR</name>
<organism evidence="2 3">
    <name type="scientific">Schizophyllum amplum</name>
    <dbReference type="NCBI Taxonomy" id="97359"/>
    <lineage>
        <taxon>Eukaryota</taxon>
        <taxon>Fungi</taxon>
        <taxon>Dikarya</taxon>
        <taxon>Basidiomycota</taxon>
        <taxon>Agaricomycotina</taxon>
        <taxon>Agaricomycetes</taxon>
        <taxon>Agaricomycetidae</taxon>
        <taxon>Agaricales</taxon>
        <taxon>Schizophyllaceae</taxon>
        <taxon>Schizophyllum</taxon>
    </lineage>
</organism>
<proteinExistence type="predicted"/>
<reference evidence="2 3" key="1">
    <citation type="journal article" date="2019" name="New Phytol.">
        <title>Comparative genomics reveals unique wood-decay strategies and fruiting body development in the Schizophyllaceae.</title>
        <authorList>
            <person name="Almasi E."/>
            <person name="Sahu N."/>
            <person name="Krizsan K."/>
            <person name="Balint B."/>
            <person name="Kovacs G.M."/>
            <person name="Kiss B."/>
            <person name="Cseklye J."/>
            <person name="Drula E."/>
            <person name="Henrissat B."/>
            <person name="Nagy I."/>
            <person name="Chovatia M."/>
            <person name="Adam C."/>
            <person name="LaButti K."/>
            <person name="Lipzen A."/>
            <person name="Riley R."/>
            <person name="Grigoriev I.V."/>
            <person name="Nagy L.G."/>
        </authorList>
    </citation>
    <scope>NUCLEOTIDE SEQUENCE [LARGE SCALE GENOMIC DNA]</scope>
    <source>
        <strain evidence="2 3">NL-1724</strain>
    </source>
</reference>
<keyword evidence="3" id="KW-1185">Reference proteome</keyword>
<feature type="transmembrane region" description="Helical" evidence="1">
    <location>
        <begin position="39"/>
        <end position="57"/>
    </location>
</feature>
<evidence type="ECO:0000313" key="3">
    <source>
        <dbReference type="Proteomes" id="UP000320762"/>
    </source>
</evidence>
<comment type="caution">
    <text evidence="2">The sequence shown here is derived from an EMBL/GenBank/DDBJ whole genome shotgun (WGS) entry which is preliminary data.</text>
</comment>
<evidence type="ECO:0000256" key="1">
    <source>
        <dbReference type="SAM" id="Phobius"/>
    </source>
</evidence>
<accession>A0A550CPM9</accession>
<keyword evidence="1" id="KW-1133">Transmembrane helix</keyword>
<protein>
    <submittedName>
        <fullName evidence="2">Uncharacterized protein</fullName>
    </submittedName>
</protein>
<keyword evidence="1" id="KW-0812">Transmembrane</keyword>
<dbReference type="Proteomes" id="UP000320762">
    <property type="component" value="Unassembled WGS sequence"/>
</dbReference>
<sequence length="73" mass="8094">MPTFIAVSTTFSHMAAIPVLTFISPPRQCTAPIISIFPIVYPLVYVCMFLSQMFAFYRPMLSPAASSLRSCIT</sequence>
<keyword evidence="1" id="KW-0472">Membrane</keyword>
<evidence type="ECO:0000313" key="2">
    <source>
        <dbReference type="EMBL" id="TRM66762.1"/>
    </source>
</evidence>